<keyword evidence="3" id="KW-1185">Reference proteome</keyword>
<dbReference type="Proteomes" id="UP000294530">
    <property type="component" value="Unassembled WGS sequence"/>
</dbReference>
<evidence type="ECO:0000313" key="2">
    <source>
        <dbReference type="EMBL" id="TDH72584.1"/>
    </source>
</evidence>
<evidence type="ECO:0000256" key="1">
    <source>
        <dbReference type="SAM" id="MobiDB-lite"/>
    </source>
</evidence>
<comment type="caution">
    <text evidence="2">The sequence shown here is derived from an EMBL/GenBank/DDBJ whole genome shotgun (WGS) entry which is preliminary data.</text>
</comment>
<organism evidence="2 3">
    <name type="scientific">Bremia lactucae</name>
    <name type="common">Lettuce downy mildew</name>
    <dbReference type="NCBI Taxonomy" id="4779"/>
    <lineage>
        <taxon>Eukaryota</taxon>
        <taxon>Sar</taxon>
        <taxon>Stramenopiles</taxon>
        <taxon>Oomycota</taxon>
        <taxon>Peronosporomycetes</taxon>
        <taxon>Peronosporales</taxon>
        <taxon>Peronosporaceae</taxon>
        <taxon>Bremia</taxon>
    </lineage>
</organism>
<evidence type="ECO:0000313" key="3">
    <source>
        <dbReference type="Proteomes" id="UP000294530"/>
    </source>
</evidence>
<dbReference type="AlphaFoldDB" id="A0A976IIU3"/>
<protein>
    <submittedName>
        <fullName evidence="2">Uncharacterized protein</fullName>
    </submittedName>
</protein>
<dbReference type="GeneID" id="94353110"/>
<feature type="region of interest" description="Disordered" evidence="1">
    <location>
        <begin position="1"/>
        <end position="31"/>
    </location>
</feature>
<reference evidence="2 3" key="1">
    <citation type="journal article" date="2021" name="Genome Biol.">
        <title>AFLAP: assembly-free linkage analysis pipeline using k-mers from genome sequencing data.</title>
        <authorList>
            <person name="Fletcher K."/>
            <person name="Zhang L."/>
            <person name="Gil J."/>
            <person name="Han R."/>
            <person name="Cavanaugh K."/>
            <person name="Michelmore R."/>
        </authorList>
    </citation>
    <scope>NUCLEOTIDE SEQUENCE [LARGE SCALE GENOMIC DNA]</scope>
    <source>
        <strain evidence="2 3">SF5</strain>
    </source>
</reference>
<name>A0A976IIU3_BRELC</name>
<proteinExistence type="predicted"/>
<dbReference type="EMBL" id="SHOA02000039">
    <property type="protein sequence ID" value="TDH72584.1"/>
    <property type="molecule type" value="Genomic_DNA"/>
</dbReference>
<dbReference type="RefSeq" id="XP_067822083.1">
    <property type="nucleotide sequence ID" value="XM_067967439.1"/>
</dbReference>
<gene>
    <name evidence="2" type="ORF">CCR75_009399</name>
</gene>
<sequence>MKFEAPTISRYQYRGSDPAGNSKPLDPTKSGWWSRKALEDENSLLKFATTAASAQQERAASEP</sequence>
<dbReference type="KEGG" id="blac:94353110"/>
<accession>A0A976IIU3</accession>